<comment type="caution">
    <text evidence="2">The sequence shown here is derived from an EMBL/GenBank/DDBJ whole genome shotgun (WGS) entry which is preliminary data.</text>
</comment>
<dbReference type="Proteomes" id="UP000789342">
    <property type="component" value="Unassembled WGS sequence"/>
</dbReference>
<sequence length="57" mass="6224">KDSGTSPGTVSAQQQKGMLRKPTPKRSPNTSKQETIHNYTTPTKTLAQFTTLGNSYI</sequence>
<reference evidence="2" key="1">
    <citation type="submission" date="2021-06" db="EMBL/GenBank/DDBJ databases">
        <authorList>
            <person name="Kallberg Y."/>
            <person name="Tangrot J."/>
            <person name="Rosling A."/>
        </authorList>
    </citation>
    <scope>NUCLEOTIDE SEQUENCE</scope>
    <source>
        <strain evidence="2">CL551</strain>
    </source>
</reference>
<feature type="compositionally biased region" description="Polar residues" evidence="1">
    <location>
        <begin position="26"/>
        <end position="41"/>
    </location>
</feature>
<dbReference type="AlphaFoldDB" id="A0A9N9ABC1"/>
<evidence type="ECO:0000313" key="2">
    <source>
        <dbReference type="EMBL" id="CAG8522789.1"/>
    </source>
</evidence>
<feature type="compositionally biased region" description="Polar residues" evidence="1">
    <location>
        <begin position="1"/>
        <end position="16"/>
    </location>
</feature>
<organism evidence="2 3">
    <name type="scientific">Acaulospora morrowiae</name>
    <dbReference type="NCBI Taxonomy" id="94023"/>
    <lineage>
        <taxon>Eukaryota</taxon>
        <taxon>Fungi</taxon>
        <taxon>Fungi incertae sedis</taxon>
        <taxon>Mucoromycota</taxon>
        <taxon>Glomeromycotina</taxon>
        <taxon>Glomeromycetes</taxon>
        <taxon>Diversisporales</taxon>
        <taxon>Acaulosporaceae</taxon>
        <taxon>Acaulospora</taxon>
    </lineage>
</organism>
<gene>
    <name evidence="2" type="ORF">AMORRO_LOCUS4289</name>
</gene>
<feature type="non-terminal residue" evidence="2">
    <location>
        <position position="1"/>
    </location>
</feature>
<keyword evidence="3" id="KW-1185">Reference proteome</keyword>
<feature type="region of interest" description="Disordered" evidence="1">
    <location>
        <begin position="1"/>
        <end position="41"/>
    </location>
</feature>
<accession>A0A9N9ABC1</accession>
<proteinExistence type="predicted"/>
<name>A0A9N9ABC1_9GLOM</name>
<evidence type="ECO:0000256" key="1">
    <source>
        <dbReference type="SAM" id="MobiDB-lite"/>
    </source>
</evidence>
<dbReference type="EMBL" id="CAJVPV010002290">
    <property type="protein sequence ID" value="CAG8522789.1"/>
    <property type="molecule type" value="Genomic_DNA"/>
</dbReference>
<evidence type="ECO:0000313" key="3">
    <source>
        <dbReference type="Proteomes" id="UP000789342"/>
    </source>
</evidence>
<protein>
    <submittedName>
        <fullName evidence="2">11422_t:CDS:1</fullName>
    </submittedName>
</protein>